<dbReference type="InterPro" id="IPR008042">
    <property type="entry name" value="Retrotrans_Pao"/>
</dbReference>
<dbReference type="InterPro" id="IPR012337">
    <property type="entry name" value="RNaseH-like_sf"/>
</dbReference>
<dbReference type="EMBL" id="CACRXK020010828">
    <property type="protein sequence ID" value="CAB4020193.1"/>
    <property type="molecule type" value="Genomic_DNA"/>
</dbReference>
<evidence type="ECO:0000313" key="1">
    <source>
        <dbReference type="EMBL" id="CAB4020193.1"/>
    </source>
</evidence>
<dbReference type="PROSITE" id="PS50994">
    <property type="entry name" value="INTEGRASE"/>
    <property type="match status" value="1"/>
</dbReference>
<dbReference type="Proteomes" id="UP001152795">
    <property type="component" value="Unassembled WGS sequence"/>
</dbReference>
<dbReference type="GO" id="GO:0003676">
    <property type="term" value="F:nucleic acid binding"/>
    <property type="evidence" value="ECO:0007669"/>
    <property type="project" value="InterPro"/>
</dbReference>
<proteinExistence type="predicted"/>
<dbReference type="InterPro" id="IPR001584">
    <property type="entry name" value="Integrase_cat-core"/>
</dbReference>
<accession>A0A6S7IRG2</accession>
<dbReference type="PANTHER" id="PTHR47331">
    <property type="entry name" value="PHD-TYPE DOMAIN-CONTAINING PROTEIN"/>
    <property type="match status" value="1"/>
</dbReference>
<comment type="caution">
    <text evidence="1">The sequence shown here is derived from an EMBL/GenBank/DDBJ whole genome shotgun (WGS) entry which is preliminary data.</text>
</comment>
<dbReference type="Pfam" id="PF17921">
    <property type="entry name" value="Integrase_H2C2"/>
    <property type="match status" value="1"/>
</dbReference>
<sequence length="812" mass="92579">MQLGVAPTESKILGMPWNKREDTLGVQLTREENSATTKREILRHLAKVYDPLGLASPLTLLGKIIYRDICDAKLPWDAELDGVLKSRWLSWKRMLPDMITVPRPIARHQEPITDIQLHGFGDASNQGVSAVVYALAKQDSGDTQTLVAAKSRLAKRGLTIPRLELVAGHMTANLVSNVAKAIGEERVSQQHAWLDSTVALYWIRGMGEYPQFVANRVIKIQAHFNIEWHHVPTSENPADIGSRGGQPTEKWLNGPTWLGDEMKWPESPHLHASSESQSEAKVTREVLAAAVAEPERDDHVNLLEKYTLTKTLRIGAWVKRFIYNCKNERDNRIGGPLRYDEILKEEKWWIAKVQKLISEEREKRKDLNLQTNQDGLLECRGRIEGHYPLYLPDAALFSTKLVEREHRATLHGGISLTMTRIRQRYWIPKLRSLVKRVRSNCWGCKRSQAKPLGDPLSGPLPSSRTTGNTPYSVICVDFAGPILYRASKKIERKAYLVVFSCSLTRGVHLELLKSLETEEFLQSFKRFIARRGRPSVVYSDNGATFKAAVTWLRTVWNEEKFHEALCKLEIVWRFNLAKAPWWGGQYERLIGIFKSMFRTTVGGGLLSFSELEEIVLDVEVCMNNRPLTYLEDDPQLPVLTPNSFLFQQPTAVPELQPHQLKERDLKKRLRFLCTTKDGLWNRWTREYLTGLRERHKIVRGSKAECPNVGDVVIVKGENKNRNTWKLGKIVRLITGRDGVVRGVELQTGNGRLERPLQLIYPLELHCDQEAVEWEAPPLNAQAKEFRPKRKAAENAAAKINKVLAEEEETVID</sequence>
<dbReference type="Pfam" id="PF18701">
    <property type="entry name" value="DUF5641"/>
    <property type="match status" value="1"/>
</dbReference>
<dbReference type="OrthoDB" id="5984357at2759"/>
<protein>
    <submittedName>
        <fullName evidence="1">Pro-Pol poly</fullName>
    </submittedName>
</protein>
<dbReference type="AlphaFoldDB" id="A0A6S7IRG2"/>
<dbReference type="SUPFAM" id="SSF53098">
    <property type="entry name" value="Ribonuclease H-like"/>
    <property type="match status" value="1"/>
</dbReference>
<dbReference type="Gene3D" id="1.10.340.70">
    <property type="match status" value="1"/>
</dbReference>
<organism evidence="1 2">
    <name type="scientific">Paramuricea clavata</name>
    <name type="common">Red gorgonian</name>
    <name type="synonym">Violescent sea-whip</name>
    <dbReference type="NCBI Taxonomy" id="317549"/>
    <lineage>
        <taxon>Eukaryota</taxon>
        <taxon>Metazoa</taxon>
        <taxon>Cnidaria</taxon>
        <taxon>Anthozoa</taxon>
        <taxon>Octocorallia</taxon>
        <taxon>Malacalcyonacea</taxon>
        <taxon>Plexauridae</taxon>
        <taxon>Paramuricea</taxon>
    </lineage>
</organism>
<dbReference type="Pfam" id="PF05380">
    <property type="entry name" value="Peptidase_A17"/>
    <property type="match status" value="1"/>
</dbReference>
<name>A0A6S7IRG2_PARCT</name>
<dbReference type="InterPro" id="IPR036397">
    <property type="entry name" value="RNaseH_sf"/>
</dbReference>
<gene>
    <name evidence="1" type="ORF">PACLA_8A000727</name>
</gene>
<keyword evidence="2" id="KW-1185">Reference proteome</keyword>
<dbReference type="Gene3D" id="3.30.420.10">
    <property type="entry name" value="Ribonuclease H-like superfamily/Ribonuclease H"/>
    <property type="match status" value="1"/>
</dbReference>
<evidence type="ECO:0000313" key="2">
    <source>
        <dbReference type="Proteomes" id="UP001152795"/>
    </source>
</evidence>
<reference evidence="1" key="1">
    <citation type="submission" date="2020-04" db="EMBL/GenBank/DDBJ databases">
        <authorList>
            <person name="Alioto T."/>
            <person name="Alioto T."/>
            <person name="Gomez Garrido J."/>
        </authorList>
    </citation>
    <scope>NUCLEOTIDE SEQUENCE</scope>
    <source>
        <strain evidence="1">A484AB</strain>
    </source>
</reference>
<dbReference type="InterPro" id="IPR040676">
    <property type="entry name" value="DUF5641"/>
</dbReference>
<dbReference type="InterPro" id="IPR041588">
    <property type="entry name" value="Integrase_H2C2"/>
</dbReference>
<dbReference type="GO" id="GO:0015074">
    <property type="term" value="P:DNA integration"/>
    <property type="evidence" value="ECO:0007669"/>
    <property type="project" value="InterPro"/>
</dbReference>